<feature type="non-terminal residue" evidence="2">
    <location>
        <position position="1"/>
    </location>
</feature>
<proteinExistence type="predicted"/>
<evidence type="ECO:0000313" key="2">
    <source>
        <dbReference type="EMBL" id="CAA9481557.1"/>
    </source>
</evidence>
<dbReference type="EMBL" id="CADCVT010000074">
    <property type="protein sequence ID" value="CAA9481557.1"/>
    <property type="molecule type" value="Genomic_DNA"/>
</dbReference>
<feature type="region of interest" description="Disordered" evidence="1">
    <location>
        <begin position="1"/>
        <end position="24"/>
    </location>
</feature>
<accession>A0A6J4S0B5</accession>
<feature type="compositionally biased region" description="Basic residues" evidence="1">
    <location>
        <begin position="81"/>
        <end position="95"/>
    </location>
</feature>
<feature type="region of interest" description="Disordered" evidence="1">
    <location>
        <begin position="68"/>
        <end position="208"/>
    </location>
</feature>
<sequence length="208" mass="22398">DRRIAHVARRRPVARRPSRDADARPRATLARLDAQLLLALRRGAGVRARRGGGAGAARVQLLRLHRVRQPAAGGHDDPRHAARRGRAAAARHRARLRDVGAARRVPRGRRDGQRGRGARDARGDGPARGARRDHRALFAPGGRDRGRGVRGARRRRRASAESGGDRDPRVPAGSDPLGGRRVHDQQVGAAGLDPPPPPGGPSARRARL</sequence>
<feature type="compositionally biased region" description="Basic and acidic residues" evidence="1">
    <location>
        <begin position="108"/>
        <end position="125"/>
    </location>
</feature>
<reference evidence="2" key="1">
    <citation type="submission" date="2020-02" db="EMBL/GenBank/DDBJ databases">
        <authorList>
            <person name="Meier V. D."/>
        </authorList>
    </citation>
    <scope>NUCLEOTIDE SEQUENCE</scope>
    <source>
        <strain evidence="2">AVDCRST_MAG85</strain>
    </source>
</reference>
<dbReference type="AlphaFoldDB" id="A0A6J4S0B5"/>
<name>A0A6J4S0B5_9ACTN</name>
<feature type="compositionally biased region" description="Basic residues" evidence="1">
    <location>
        <begin position="148"/>
        <end position="157"/>
    </location>
</feature>
<feature type="non-terminal residue" evidence="2">
    <location>
        <position position="208"/>
    </location>
</feature>
<protein>
    <submittedName>
        <fullName evidence="2">Uncharacterized protein</fullName>
    </submittedName>
</protein>
<feature type="compositionally biased region" description="Basic residues" evidence="1">
    <location>
        <begin position="1"/>
        <end position="16"/>
    </location>
</feature>
<organism evidence="2">
    <name type="scientific">uncultured Solirubrobacteraceae bacterium</name>
    <dbReference type="NCBI Taxonomy" id="1162706"/>
    <lineage>
        <taxon>Bacteria</taxon>
        <taxon>Bacillati</taxon>
        <taxon>Actinomycetota</taxon>
        <taxon>Thermoleophilia</taxon>
        <taxon>Solirubrobacterales</taxon>
        <taxon>Solirubrobacteraceae</taxon>
        <taxon>environmental samples</taxon>
    </lineage>
</organism>
<evidence type="ECO:0000256" key="1">
    <source>
        <dbReference type="SAM" id="MobiDB-lite"/>
    </source>
</evidence>
<gene>
    <name evidence="2" type="ORF">AVDCRST_MAG85-709</name>
</gene>